<dbReference type="GO" id="GO:0030154">
    <property type="term" value="P:cell differentiation"/>
    <property type="evidence" value="ECO:0007669"/>
    <property type="project" value="UniProtKB-ARBA"/>
</dbReference>
<feature type="coiled-coil region" evidence="11">
    <location>
        <begin position="1522"/>
        <end position="1556"/>
    </location>
</feature>
<dbReference type="GO" id="GO:0009653">
    <property type="term" value="P:anatomical structure morphogenesis"/>
    <property type="evidence" value="ECO:0007669"/>
    <property type="project" value="UniProtKB-ARBA"/>
</dbReference>
<feature type="coiled-coil region" evidence="11">
    <location>
        <begin position="2988"/>
        <end position="3015"/>
    </location>
</feature>
<evidence type="ECO:0000256" key="7">
    <source>
        <dbReference type="ARBA" id="ARBA00023157"/>
    </source>
</evidence>
<feature type="domain" description="Ig-like" evidence="14">
    <location>
        <begin position="5926"/>
        <end position="6019"/>
    </location>
</feature>
<dbReference type="InterPro" id="IPR003599">
    <property type="entry name" value="Ig_sub"/>
</dbReference>
<feature type="coiled-coil region" evidence="11">
    <location>
        <begin position="2784"/>
        <end position="2816"/>
    </location>
</feature>
<feature type="domain" description="Ig-like" evidence="14">
    <location>
        <begin position="4890"/>
        <end position="4979"/>
    </location>
</feature>
<evidence type="ECO:0000313" key="17">
    <source>
        <dbReference type="RefSeq" id="XP_037895598.1"/>
    </source>
</evidence>
<keyword evidence="3" id="KW-0677">Repeat</keyword>
<dbReference type="GO" id="GO:0005524">
    <property type="term" value="F:ATP binding"/>
    <property type="evidence" value="ECO:0007669"/>
    <property type="project" value="UniProtKB-UniRule"/>
</dbReference>
<dbReference type="CDD" id="cd14103">
    <property type="entry name" value="STKc_MLCK"/>
    <property type="match status" value="1"/>
</dbReference>
<feature type="compositionally biased region" description="Low complexity" evidence="12">
    <location>
        <begin position="7490"/>
        <end position="7506"/>
    </location>
</feature>
<dbReference type="InterPro" id="IPR036179">
    <property type="entry name" value="Ig-like_dom_sf"/>
</dbReference>
<dbReference type="PROSITE" id="PS50011">
    <property type="entry name" value="PROTEIN_KINASE_DOM"/>
    <property type="match status" value="1"/>
</dbReference>
<feature type="domain" description="Ig-like" evidence="14">
    <location>
        <begin position="3414"/>
        <end position="3501"/>
    </location>
</feature>
<sequence>MEQLNLNQNSTLTTIETNSSSTLAEIVQQNAAVATNTNKLTTLTSDNPQQQQGHKFPKISFSDNSSSIIQCISNDRATFFVKIDFEENESDITPLRFEWSRGDVPIKNSDRFRITQTSNAVQLAIEHVTTEDAGHYTLCARTKGNDVIRKDVELVIEDKSTGDDPPIFLRRLVDLSVKVGTRTRLLVEIRSSTDVKLTWYRKYRRICENDRVKEINEGSFHYLEISPVILEDGGQWMVHAENLNGRNSCICHLNILVPKAYKVPEFIEELKAVLTQQGTVALECKVVGVPTPQLRWFKDSKEIKAGDIFALTANADDPTSLGTYTCEAVNCMGKTYSSSKVHVVGRGSREDSLKSADSLPSAGPPPIFTSELRDTSVKIGDTLILGCQVVVPPWPKNVVWYNKNGRVDIDERYKLIEDGLGVYMAEVKPSASCDEGEWKCVVTNDDGAVGISTCLVNMEIPKNYRKPRFMETLRAVLTDEGLVSFECKVVGFPAPILKWFKDGQELKPGDVYQLTGTNSLGTYCCIAKNCMGETSSMAVLTIEDIQNQLSEEERLVFANKNQPPKFLLGLKSQEAKINEAFQFTVKIEATPDPLLTWFRDELPIQSNERYNHYRGDRQYWHLDVRCLEIVDQAEWKCVVVNDFGTSVTSCFLKLQVPRHYKKPRFLECLRAVLTEEGAVNLECKVIGVPQPVLKWYKDGVELKPGDIHKIISGQDGTCCLGTYTCEARNCMGVMASSASLLGFEDDYSKQDCGKQHELQRNFSLSTIQEERTSQLYETPAGDITITERGDVSFSLEGKEVSVSLYETPDLTEEEALKIVEMYADQLSEHVTEQNIVELPPLRFVKETAQSGKLLMEATVIDISPEYFTHEEDLRTEAGMSDISINELTVHGFSAQELNNLDRETEDYAKKSFEKMEEELSLTTPDRKRKKSKATETEEFFSLSKATMSPNQNHEDEEADDSSELQTFASARMELGKEDVGEQPLKKKSRKSDSDSSKTNETETKLIDISGAVGDGLMVLPDKLAKKVITNEQEIADNVRRLLPLAKMLKILDAHMCAVEAEVISQSVMMMTASSADQSIAIIKNIGEPLQQIQSKLKVYSGETPIESLFETMKEDIRCLHIGLQVVEKCVEIDERGTTLIQRTSVCIIDSLADHIIKTLDELKTIANSFEGDSLKSHLLLTTDDIRQGLEITKGTIKSQALLQEAQELEANKHFTEAVAKLQELPEPLPFEKVPQVDLPPQAESVKLICQPVWEIQQALEKVENELSLEETDDGIYCKVHQKIVDNFLEPFQHLQQVLQVIEQRAETLTGTEQKINLAILDIVTPPLFELKKGLEVINAQPSNDVEGGKLTVNTVESMVPPLQEIQNGLAQLSQDVLTGGQVTEDLALDSEEVNKLLQSLAQAVLHLESNIEQIPCKIPQQIPVKLLTLKEHISTLIEQIVTQGVNKFHIILLGNIKRPIDELNYCMRQIEQKSITGSLGDLVDPLRSLDAKIKQSKDILCILPVNARDDLLGILHDVQQLLKTIEIDIDEYEFRMQQKEIESERQESDADQLQETMEWRFVQEKYSKQLQKLTKIIREVSKLEFIDNKLRAAFNDLIPPCGKIIVELRNMPDCQVFAQNIVRRTADSIQKINACLLQLGETTNKSQCNNLLNSVVRNYFQELKLAIDQSEDQTATVQTLQLAEAFNNMLNIVENIVQLCGEDAIDDLSTLEDVSALKSNAESLPVENSVTWKTATLEERRVQAEQLLGQLKQDIGTVLAHCSEFDLGCVQTETMQEVKAAVEKIHDFKECLQNTLSMNVMEYSPTGSDLRTMAEAVYSLESCALQIHEHLEQGIVTDTSDLEVNELRTIAEPLQELVHAVKVFYTQEFDQVSSIGTLTQISMTSASVMQSLKPFVLSVHENHAIETLESIANQISLTHLKQFVQPLRELEKALIMQEDNTCLSQIVALPEQKQQDLRAWAKPLLCLKGSIVQVKEELALSTLEECPEFKVIAQKSPVLFNLLKYCETMNADFLEQFEELSSENLSILKTYAEPQIVRSIDEKLIIKEMPQIEIFDMRKCVTESIQLLSKALLKTAAIQTAEVYELNLITERLLTDLQTLSKQKETESVEFIQLRNCLAKTMFKLKECLVHTYEADVEVAVEDIEKIFEDLLQVIPNLEKQLALEMKEKIALSCSEFITVIHRSEYESLLLLAEPIRNLLDSLTLLNDHNEVDIEKSSPLFQKIQMQLVRIVQIINNGDCLIEFCQDLKPALLNLANNLNSIKDFLEKNDGNIRVIELLQELDYFATDLKEVSCSLENNNRKNYLIQETSATKSFLMALEQGLTENNPLVHIFLEKHYEDVQQLEAALKTVECDIIPRVERSQMIWLAEELESIEAIGKLLDNLQENMKILSQELVELPKDKAVFTAEVAEEISETKRQPLPEAERQDTVEFIKIPIVEECVNFIFKALKEDKHLQTLEADMQEALSSKDDNRRTESIFRIREHIVHTYDSSVNKHLENLIDSLLECNPNLLELINARYCLVIKENIESLQADIKALANEPCQSKLCSVHEKLLSLAEISDRLKPYRDIENSSQKIVELQKYLMEIFCTFDDLLEISDDDLTPAIEIVKALALRQYDENEKSKAGIKTAKVFEDILHLCAELKVTVEKVKVKLADSASIRQIPEAAETKSKAAAPDLKAREIEEKQSEAMIKKIDKKETVAKPLRPEVSEIKAEKVEKKVIDSTVKTIEKKKIEEMQLKAEVSEVTAEKIEKQEVSVDAKKLEHMAVEATKIKGKVSEVKAEKIEEKQSEAVVKEVDKKEIEAKDLKAEISEIKAGRVEEKMMDSTVKTIEQKKIEEMKLKADVPVFTPEKIKEEEVSVEIEEVEATKSMAKVSGVKAEKLEEKQSEAIMKKIDIKETEAKELKAEVSEITAEKVEKKVIDSAVKTTEQKKIEEMKLKAEVSEVTPEKIEKQEVSVDTKKLEYMEVEATKSMAKVSEVRVEKIEEKQSEAVMKKFDKKETEAKELKAEVSEITAEKVEKKVIDSAVKTTEQKKIEETKLKAEVSEVTPEKIEKQEVSVDTKTLELMEVEATKSMAKVSEVRVEKIVEKQSEAVMKKFDKKETEAKELKAEVSEITAEKVEKKVINSAVKTTGQKKIEEMKLKAEVSEVTPEKIEKQEVSVDAKKLEYMEVEATKSMAKVSELKVEKIEATQPETIMKKIDIKETEAKELKAEVSEITAEKVEKKVIDSTVKTIAQKKIEEMKLKAEVSEVTPEKIEKQEVSVDIKKVRHMAVEATEVKGKATEVKAEKIEEKQSEVVVKEVDKKEIKAKELNSEIKADKVEGKMSESTVKTFELENLKEMKLKAEVFEIVPEKNKEEGVSVEAKKVEHTRVEAINSEAKVRQVEEENIEEKQLEKVKGNKYKENKEMRNAKRPPRVDVKLTNRNSSVGSDIKLTCSILGNDLQILWFKENKRLENNSKYKILFMDGLSCLEIKSADCNDAAVYRCVANNRNGEVETSCLVTIYDVPTNKFGTPPIFTRNIREKFFTMGETEGETTAADAPSEDRESVPPQDTLQVPTQKRRKLKSPTPLRGRSATPIHGRSQTPFSLYMIRRSATPSTWRSITPFLKREEKEKTPFELGRDILTQITCNKAVFDRALIMDISEPEETQKPVRYITSDMSVIDRAAVMDVSNVEVIYVVEEYEEYEEEEEVKEEVKPKKKGKGKKGRVGRKSADKEQSPGGGGEGETGEGGDEGSRERSEDREESADFDEFDEPSKKGKKKGGAKKKEKKEKSPSPKLTLKLEIGGGQKASKKMFEDKDKQSQDQKATAKPPPKKSKLVLQMEEQAKAAAKAAEDAAKQTSKPKSETFEERQKRLKAEKEEQERLEAEQRALEEELRAQQEAELAEDDEEEGGEEGDSDAEGEYASSRYEEDGGESRYDSSRYEDEEAEEADEVGDLPGDARRGSDESEGFTRPDPYDEERWQQIAEEEGEEFMQQLRKYSLAIRKSEKQRDEEWQRRREQLRLPHFVVFLSDRTVEAGQKVRLTCAIGGPELSVKWFKDGRQLERDATHRIINNNNIIILEVINTTILDSGEYSCVIANMNDEVTSSCFVTIYEVFKDEPAPPTFKLVKEYYHLRDDELTIEMHIHGVPRPVVTWWRGSFEVKPNFKFTRLEEAHGVYKLLIYKPNNRDSGTYTCKAINSCGEAQMRHTIEVAKNLNYHVHGIFHARDRLQQDKEKTAKKAMEEAMKSKEASDKKRAVVEVAPRAARSSPEPLVSPKQKLKFATQLRDRMSLEGSTVKFICNVIGPNPTCRWMKDDNAVKFSENVKNFSEEGKPILELRNVTADSSGVYKCIAKNDYSEIETSCYFKVYAAQAEGDESEPIFALPLRDVYHSSQNDLVLDTKVRGNPRPSITWLKDRVPVVLDGRIVQIEHLDGICELIINKPTPSDNGTYICVAQNKLGTQEAQHSVVVDVVQTSRRSSTQSAIMSDSSDSKSKGERPSKVPKGKKKEDEGEAVAYERRSKMPEVNPKQQLYFNAIVSNRYVTEGSKVKLQAVVMGPNPAMKWMKDDQNVTYGPRIRNMSRDCLASLEFVKALPEDSGLYTLVAQNEFCKISTSAKLLVYSTNVSAEVEPVFTRPLRDTYHLNTNELILETGVRGQPAPKVQWFKDSVEIEKSERFHIFNHSDGTCELVIDYPSNKDSGKYTVKAESSAGKAEITHLVTFAGKDHHIADNIHGVFHADKNLLKAKLAELELPKEQKHPEVSESEGEEGKGKGKSKGKARAKKDEEEEVALPTADTPTSDTLKKREKVIGIHFPTTVKDRVVAEGSKVKISCFLAAKEPQVKWFKNEEQIQNSAKIRGRYVEGLCTLEITSATEEDSGEYKCWARDETGEASTFCRLKVYADPGSADVPPTFTRNIKETYHPKINELQLECHVRGSPTATVTWVKDGVKIEQSDKYQQIDHNDGKCELVVSEPVQADSGKYVCQAENRAGKAEITHKVTVEARRVRAPSPRKEGVVGYKSSAEETDEEEKEKKKAKKKKDDEEEGGGRRREVLPPPDMKKRVYLRNFLSNRTVKEGSNVKWVVNIDGPEPTARWFHGENPIAFGPKSKMNLQDGIAWLQLVKVTEEDSGEYLVKVKGPENEVVSTCNLFVYSTGKEELVAPVFTVGIKDNYSLNDNELVLDCRVRGKPRPEIQWMKGTDYIIPGEKYTQVNEDDGYTKIIVHNPTEKDSGLYACVARNEAGENKLTHHVEFVGRERFTLQKTHGFFHRDPNKPHLVCPLGDQTVHKGGTIAISAEFMQTQSPIDVQWLLNRQALSGHPNVKTFHDHGIYTLAIIDATPECEGTYTCKAQNAFGRIESHAHVDISQGATKEERPPLFLSRPENEMKIAVGDPFSISFRIAGDPKPKLSFLKGTKDITKSDRVSKEVSDDYTRFTVQKSQISDSGTYFVVARNDNGTDRLFVTIEVRPRARSETPTLPRWGQPLESFPDVSYFKDPPSAISTEPLLIDSGPTHISLSWGKPPSNNSAPVIAYRVDTWAAGHDGGAIWKELGLTPINSFDAFNLKPNVQYHFRVTPKNRYGWGPAVQTSSPLQVGGVECLPEFTKILPGQVKALLHGLFTLECVVHGSPRPDVIWYKDGLRLGLHADVDRVKTRKLGSSCCLIIKNVYESDSGRYTCEATNIKGRVATFARLQVVTDPKLYEADHQLKEIVYNSNNIGSAGDTLPIFTMRLRDRRVQVTYPVRLTCQVMGYPKPDISWFKDDRPLVSTRHCLITADYQFYTLELASTSLSDSGIYTCTAKNELGSVSCHCSLVVDKGIRAYISPEFCMHLDPTYIFQEGQEIRLTAKVEAYPAVGVAWHRNGVKLRPNRRLRVALDCSGFVELTITDATVSDGGMYSCLASNAVGKAESLCRVCIEPKEMDDVTKRQQVNSQSNVPVIRTSDMPYSEEPLFVVKPRSSEAYEGDTVIICCEVVGDPKPEVVWLRDFLKPEYYKDAPHFRRIGEGPEYRLEIPYAKLDFTGTYSIIATNCRGEAKAIISLQIYAKDILKQKSMEKGSIRHGNVETLPRFIRQLRPLRCCDGDAVTLEAHVEGLPEPVIIWEKDGRVIPSGKDFDITYDGIKATLSIPRVYPEDEGEYTCVAKNVIGRSLSSACIIVDVPEEKENMLQSQLSRPSGLLSATSTPLSTPRSTPNRSFSPQRRFSHRHSLSEFTATRSEEQILAAPKFLAIPHNRVVEEGESVRFQCAIHGHPQPWSTWDKDGMIVTPTARIAIKELDDLRFLEVDEVGYADAGLYRVTLENDYGRIEATARLDVITRSRYSRSSSSRSVRASSSRRNAYLHRRLMGPSTAIGGRMALAASFRGFSVPSCKFYHNGLELQKNDKTLTVFNDQEAKIIVDNVNEDMEGIYTCLIQGQQHGLIATSTVVHFHRMTSSRIEIPEIIKPLPEMIKCKEGDTIDLSFQMNCQHPYTYIWTRKNKTWHGEAISESQDFNYIDHGNGVLCLRIYDAFAIDSGIYTCDVITSEGYKCSTCTALHIETVNTQSTLNDLIVLKSPLPVLARIDDNVTFCARVYPTTAAVTWFVSGYRIEDDGADEFTLESSEADGVRMLHINNVNLNHSGEVQLSVNQPGKSTTLTTTTTSSTSSSSSFSSTSAVAASTLKVYTSLAVLPRSSNFFDNHSGSTLVETQLTTTTSSSNNSKGDIIRQPPYVLEGPNDCTALIGGCVRLSAIFEGVPKPQIAWFKASRPIVETSNIIINTSARKSVLQISDIAADDSGKYIVQVMNEYGSDVAVASVAVEGPPEPPSGKPSISQGPDRVAIAWCGPPFDGGCMITGFIIEMQELNDVNKEDERNWQEIASVVDSLAYTVKNLKPGCTYRFRVRAENVHGRSEPSMASEPVQIFEKREERNEELQNPIYIKSGGEFKERFDIIEELGKGRFGVVYKVQEKEEPRRILAAKVIKCIKSRDRVKIQEEISIMKSLKHPKLLQLAASFESNREIVMVMEYITGGELFERVVADDFTLTERDCILFVRQVCEGVAYMHSQSIVHLDLKPENIMCKTRTCHQIKIIDFGLAQRLNASTPIRVLFGTPEFIPPEIISYEPIGFQTDMWSVGVICYVLLSGLSPFMGDSDVETFANITRADYDFDDEAFDCVSQQAKDFISNLLVHRKEDRWSAEECLESPWLKPGRYDENLATTKICTDKLKKFIIRRKWQKTGNAIRALGRLATLSASRRNSTASNPSSLPCSPRPSISGISLFNPNISVQMSSLHEEEDNFSIELPPHEVLKRPVTSGASFKIYKARDKSQCSERSDSGYSECSNCSAAGSIQCHCSFKEYETKDFVDHPPKDVNLLTHDLLKKKLEEIAHQSEAQRERYPESVKELEKSHIFVTNAAENIVKDAQNMVKHDFVKRELSPTGASATTTTPIMLSDFTNTVKMRKKSLENNAHKEKPKAAKANVYDTPGKVSMLKSKFSDLIRQEQVSNNATTTPISSNKHSKDCMDFLKLKRQDYIDACHDKTSSSSSTLNSSGQQTQQSISLPNTPLSTRKVRSNNKSSCYTAQHSPIATGNVPTFRLSERVREVTDRLAQQQTICTEARRNNSTSPAIHHHHQQYQQQRKDQKNSPPVTNRKKFIAT</sequence>
<feature type="region of interest" description="Disordered" evidence="12">
    <location>
        <begin position="4733"/>
        <end position="4779"/>
    </location>
</feature>
<dbReference type="SUPFAM" id="SSF49265">
    <property type="entry name" value="Fibronectin type III"/>
    <property type="match status" value="1"/>
</dbReference>
<evidence type="ECO:0000259" key="14">
    <source>
        <dbReference type="PROSITE" id="PS50835"/>
    </source>
</evidence>
<feature type="compositionally biased region" description="Basic residues" evidence="12">
    <location>
        <begin position="3696"/>
        <end position="3709"/>
    </location>
</feature>
<feature type="compositionally biased region" description="Low complexity" evidence="12">
    <location>
        <begin position="3820"/>
        <end position="3830"/>
    </location>
</feature>
<feature type="domain" description="Ig-like" evidence="14">
    <location>
        <begin position="4611"/>
        <end position="4696"/>
    </location>
</feature>
<dbReference type="GO" id="GO:0032982">
    <property type="term" value="C:myosin filament"/>
    <property type="evidence" value="ECO:0007669"/>
    <property type="project" value="UniProtKB-KW"/>
</dbReference>
<dbReference type="FunFam" id="2.60.40.10:FF:001307">
    <property type="entry name" value="Stretchin-Mlck, isoform V"/>
    <property type="match status" value="3"/>
</dbReference>
<dbReference type="FunFam" id="2.60.40.10:FF:002242">
    <property type="entry name" value="Stretchin-Mlck, isoform U"/>
    <property type="match status" value="1"/>
</dbReference>
<dbReference type="PANTHER" id="PTHR47633">
    <property type="entry name" value="IMMUNOGLOBULIN"/>
    <property type="match status" value="1"/>
</dbReference>
<feature type="coiled-coil region" evidence="11">
    <location>
        <begin position="3090"/>
        <end position="3117"/>
    </location>
</feature>
<feature type="compositionally biased region" description="Basic and acidic residues" evidence="12">
    <location>
        <begin position="4733"/>
        <end position="4751"/>
    </location>
</feature>
<feature type="domain" description="Ig-like" evidence="14">
    <location>
        <begin position="5253"/>
        <end position="5344"/>
    </location>
</feature>
<dbReference type="FunFam" id="2.60.40.10:FF:001894">
    <property type="entry name" value="Stretchin-Mlck, isoform V"/>
    <property type="match status" value="1"/>
</dbReference>
<dbReference type="InterPro" id="IPR003961">
    <property type="entry name" value="FN3_dom"/>
</dbReference>
<feature type="compositionally biased region" description="Basic and acidic residues" evidence="12">
    <location>
        <begin position="3792"/>
        <end position="3802"/>
    </location>
</feature>
<feature type="domain" description="Ig-like" evidence="14">
    <location>
        <begin position="6413"/>
        <end position="6494"/>
    </location>
</feature>
<keyword evidence="4 10" id="KW-0547">Nucleotide-binding</keyword>
<feature type="coiled-coil region" evidence="11">
    <location>
        <begin position="2886"/>
        <end position="2913"/>
    </location>
</feature>
<evidence type="ECO:0000256" key="8">
    <source>
        <dbReference type="ARBA" id="ARBA00023179"/>
    </source>
</evidence>
<evidence type="ECO:0000256" key="12">
    <source>
        <dbReference type="SAM" id="MobiDB-lite"/>
    </source>
</evidence>
<feature type="compositionally biased region" description="Basic and acidic residues" evidence="12">
    <location>
        <begin position="3938"/>
        <end position="3957"/>
    </location>
</feature>
<feature type="domain" description="Fibronectin type-III" evidence="15">
    <location>
        <begin position="6773"/>
        <end position="6876"/>
    </location>
</feature>
<dbReference type="FunFam" id="2.60.40.10:FF:000032">
    <property type="entry name" value="palladin isoform X1"/>
    <property type="match status" value="2"/>
</dbReference>
<dbReference type="SMART" id="SM00409">
    <property type="entry name" value="IG"/>
    <property type="match status" value="28"/>
</dbReference>
<accession>A0A9C5ZBJ3</accession>
<dbReference type="InterPro" id="IPR003598">
    <property type="entry name" value="Ig_sub2"/>
</dbReference>
<dbReference type="InterPro" id="IPR007110">
    <property type="entry name" value="Ig-like_dom"/>
</dbReference>
<dbReference type="FunFam" id="2.60.40.10:FF:000612">
    <property type="entry name" value="palladin isoform X1"/>
    <property type="match status" value="1"/>
</dbReference>
<feature type="domain" description="Protein kinase" evidence="13">
    <location>
        <begin position="6900"/>
        <end position="7156"/>
    </location>
</feature>
<dbReference type="Gene3D" id="1.10.510.10">
    <property type="entry name" value="Transferase(Phosphotransferase) domain 1"/>
    <property type="match status" value="1"/>
</dbReference>
<evidence type="ECO:0000259" key="13">
    <source>
        <dbReference type="PROSITE" id="PS50011"/>
    </source>
</evidence>
<feature type="domain" description="Fibronectin type-III" evidence="15">
    <location>
        <begin position="5474"/>
        <end position="5574"/>
    </location>
</feature>
<feature type="domain" description="Ig-like" evidence="14">
    <location>
        <begin position="5141"/>
        <end position="5226"/>
    </location>
</feature>
<feature type="domain" description="Ig-like" evidence="14">
    <location>
        <begin position="5561"/>
        <end position="5670"/>
    </location>
</feature>
<evidence type="ECO:0000256" key="10">
    <source>
        <dbReference type="PROSITE-ProRule" id="PRU10141"/>
    </source>
</evidence>
<dbReference type="FunFam" id="2.60.40.10:FF:001053">
    <property type="entry name" value="Uncharacterized protein, isoform D"/>
    <property type="match status" value="1"/>
</dbReference>
<feature type="region of interest" description="Disordered" evidence="12">
    <location>
        <begin position="7487"/>
        <end position="7533"/>
    </location>
</feature>
<feature type="compositionally biased region" description="Basic residues" evidence="12">
    <location>
        <begin position="3756"/>
        <end position="3768"/>
    </location>
</feature>
<feature type="domain" description="Ig-like" evidence="14">
    <location>
        <begin position="264"/>
        <end position="344"/>
    </location>
</feature>
<feature type="region of interest" description="Disordered" evidence="12">
    <location>
        <begin position="3686"/>
        <end position="3957"/>
    </location>
</feature>
<dbReference type="Gene3D" id="3.30.200.20">
    <property type="entry name" value="Phosphorylase Kinase, domain 1"/>
    <property type="match status" value="1"/>
</dbReference>
<proteinExistence type="inferred from homology"/>
<dbReference type="FunFam" id="1.10.510.10:FF:000175">
    <property type="entry name" value="Myosin light chain kinase, smooth muscle"/>
    <property type="match status" value="1"/>
</dbReference>
<dbReference type="FunFam" id="2.60.40.10:FF:002363">
    <property type="entry name" value="Uncharacterized protein, isoform J"/>
    <property type="match status" value="1"/>
</dbReference>
<organism evidence="16 17">
    <name type="scientific">Glossina fuscipes</name>
    <dbReference type="NCBI Taxonomy" id="7396"/>
    <lineage>
        <taxon>Eukaryota</taxon>
        <taxon>Metazoa</taxon>
        <taxon>Ecdysozoa</taxon>
        <taxon>Arthropoda</taxon>
        <taxon>Hexapoda</taxon>
        <taxon>Insecta</taxon>
        <taxon>Pterygota</taxon>
        <taxon>Neoptera</taxon>
        <taxon>Endopterygota</taxon>
        <taxon>Diptera</taxon>
        <taxon>Brachycera</taxon>
        <taxon>Muscomorpha</taxon>
        <taxon>Hippoboscoidea</taxon>
        <taxon>Glossinidae</taxon>
        <taxon>Glossina</taxon>
    </lineage>
</organism>
<feature type="compositionally biased region" description="Basic and acidic residues" evidence="12">
    <location>
        <begin position="3907"/>
        <end position="3922"/>
    </location>
</feature>
<keyword evidence="5 10" id="KW-0067">ATP-binding</keyword>
<feature type="compositionally biased region" description="Acidic residues" evidence="12">
    <location>
        <begin position="3741"/>
        <end position="3751"/>
    </location>
</feature>
<dbReference type="FunFam" id="2.60.40.10:FF:000107">
    <property type="entry name" value="Myosin, light chain kinase a"/>
    <property type="match status" value="3"/>
</dbReference>
<feature type="compositionally biased region" description="Basic and acidic residues" evidence="12">
    <location>
        <begin position="990"/>
        <end position="1002"/>
    </location>
</feature>
<feature type="compositionally biased region" description="Polar residues" evidence="12">
    <location>
        <begin position="7560"/>
        <end position="7574"/>
    </location>
</feature>
<dbReference type="SMART" id="SM00220">
    <property type="entry name" value="S_TKc"/>
    <property type="match status" value="1"/>
</dbReference>
<feature type="compositionally biased region" description="Acidic residues" evidence="12">
    <location>
        <begin position="3923"/>
        <end position="3934"/>
    </location>
</feature>
<feature type="compositionally biased region" description="Basic and acidic residues" evidence="12">
    <location>
        <begin position="4470"/>
        <end position="4480"/>
    </location>
</feature>
<dbReference type="GO" id="GO:0004672">
    <property type="term" value="F:protein kinase activity"/>
    <property type="evidence" value="ECO:0007669"/>
    <property type="project" value="InterPro"/>
</dbReference>
<keyword evidence="16" id="KW-1185">Reference proteome</keyword>
<dbReference type="PROSITE" id="PS50835">
    <property type="entry name" value="IG_LIKE"/>
    <property type="match status" value="26"/>
</dbReference>
<feature type="region of interest" description="Disordered" evidence="12">
    <location>
        <begin position="4459"/>
        <end position="4502"/>
    </location>
</feature>
<dbReference type="Gene3D" id="2.60.40.10">
    <property type="entry name" value="Immunoglobulins"/>
    <property type="match status" value="32"/>
</dbReference>
<dbReference type="Pfam" id="PF00041">
    <property type="entry name" value="fn3"/>
    <property type="match status" value="2"/>
</dbReference>
<feature type="domain" description="Ig-like" evidence="14">
    <location>
        <begin position="4250"/>
        <end position="4343"/>
    </location>
</feature>
<dbReference type="FunFam" id="2.60.40.10:FF:000964">
    <property type="entry name" value="Stretchin-Mlck, isoform T"/>
    <property type="match status" value="2"/>
</dbReference>
<feature type="domain" description="Ig-like" evidence="14">
    <location>
        <begin position="4004"/>
        <end position="4091"/>
    </location>
</feature>
<dbReference type="InterPro" id="IPR017441">
    <property type="entry name" value="Protein_kinase_ATP_BS"/>
</dbReference>
<feature type="compositionally biased region" description="Polar residues" evidence="12">
    <location>
        <begin position="7522"/>
        <end position="7533"/>
    </location>
</feature>
<dbReference type="SMART" id="SM00060">
    <property type="entry name" value="FN3"/>
    <property type="match status" value="2"/>
</dbReference>
<dbReference type="InterPro" id="IPR000719">
    <property type="entry name" value="Prot_kinase_dom"/>
</dbReference>
<reference evidence="17" key="1">
    <citation type="submission" date="2025-08" db="UniProtKB">
        <authorList>
            <consortium name="RefSeq"/>
        </authorList>
    </citation>
    <scope>IDENTIFICATION</scope>
    <source>
        <tissue evidence="17">Whole body pupa</tissue>
    </source>
</reference>
<gene>
    <name evidence="17" type="primary">LOC119641158</name>
</gene>
<dbReference type="Proteomes" id="UP000092443">
    <property type="component" value="Unplaced"/>
</dbReference>
<feature type="region of interest" description="Disordered" evidence="12">
    <location>
        <begin position="3531"/>
        <end position="3578"/>
    </location>
</feature>
<dbReference type="InterPro" id="IPR008271">
    <property type="entry name" value="Ser/Thr_kinase_AS"/>
</dbReference>
<feature type="domain" description="Ig-like" evidence="14">
    <location>
        <begin position="6199"/>
        <end position="6287"/>
    </location>
</feature>
<evidence type="ECO:0000256" key="6">
    <source>
        <dbReference type="ARBA" id="ARBA00022889"/>
    </source>
</evidence>
<feature type="region of interest" description="Disordered" evidence="12">
    <location>
        <begin position="6143"/>
        <end position="6176"/>
    </location>
</feature>
<feature type="coiled-coil region" evidence="11">
    <location>
        <begin position="2334"/>
        <end position="2401"/>
    </location>
</feature>
<dbReference type="InterPro" id="IPR011009">
    <property type="entry name" value="Kinase-like_dom_sf"/>
</dbReference>
<evidence type="ECO:0000313" key="16">
    <source>
        <dbReference type="Proteomes" id="UP000092443"/>
    </source>
</evidence>
<evidence type="ECO:0000256" key="9">
    <source>
        <dbReference type="ARBA" id="ARBA00023319"/>
    </source>
</evidence>
<evidence type="ECO:0000256" key="5">
    <source>
        <dbReference type="ARBA" id="ARBA00022840"/>
    </source>
</evidence>
<feature type="domain" description="Ig-like" evidence="14">
    <location>
        <begin position="467"/>
        <end position="541"/>
    </location>
</feature>
<feature type="domain" description="Ig-like" evidence="14">
    <location>
        <begin position="4504"/>
        <end position="4606"/>
    </location>
</feature>
<feature type="compositionally biased region" description="Low complexity" evidence="12">
    <location>
        <begin position="6149"/>
        <end position="6167"/>
    </location>
</feature>
<feature type="domain" description="Ig-like" evidence="14">
    <location>
        <begin position="564"/>
        <end position="648"/>
    </location>
</feature>
<feature type="domain" description="Ig-like" evidence="14">
    <location>
        <begin position="5036"/>
        <end position="5124"/>
    </location>
</feature>
<protein>
    <submittedName>
        <fullName evidence="17">Muscle M-line assembly protein unc-89 isoform X3</fullName>
    </submittedName>
</protein>
<feature type="domain" description="Ig-like" evidence="14">
    <location>
        <begin position="48"/>
        <end position="155"/>
    </location>
</feature>
<evidence type="ECO:0000256" key="11">
    <source>
        <dbReference type="SAM" id="Coils"/>
    </source>
</evidence>
<feature type="compositionally biased region" description="Low complexity" evidence="12">
    <location>
        <begin position="4459"/>
        <end position="4469"/>
    </location>
</feature>
<dbReference type="FunFam" id="2.60.40.10:FF:000069">
    <property type="entry name" value="Alpha-protein kinase 3"/>
    <property type="match status" value="1"/>
</dbReference>
<dbReference type="SMART" id="SM00408">
    <property type="entry name" value="IGc2"/>
    <property type="match status" value="27"/>
</dbReference>
<feature type="compositionally biased region" description="Basic and acidic residues" evidence="12">
    <location>
        <begin position="3831"/>
        <end position="3879"/>
    </location>
</feature>
<feature type="domain" description="Ig-like" evidence="14">
    <location>
        <begin position="5801"/>
        <end position="5888"/>
    </location>
</feature>
<comment type="similarity">
    <text evidence="1">Belongs to the protein kinase superfamily. CAMK Ser/Thr protein kinase family.</text>
</comment>
<dbReference type="SUPFAM" id="SSF56112">
    <property type="entry name" value="Protein kinase-like (PK-like)"/>
    <property type="match status" value="1"/>
</dbReference>
<feature type="domain" description="Ig-like" evidence="14">
    <location>
        <begin position="663"/>
        <end position="741"/>
    </location>
</feature>
<feature type="compositionally biased region" description="Basic and acidic residues" evidence="12">
    <location>
        <begin position="4983"/>
        <end position="4994"/>
    </location>
</feature>
<keyword evidence="8" id="KW-0514">Muscle protein</keyword>
<name>A0A9C5ZBJ3_9MUSC</name>
<feature type="domain" description="Ig-like" evidence="14">
    <location>
        <begin position="4794"/>
        <end position="4872"/>
    </location>
</feature>
<feature type="domain" description="Ig-like" evidence="14">
    <location>
        <begin position="6043"/>
        <end position="6126"/>
    </location>
</feature>
<keyword evidence="6" id="KW-0130">Cell adhesion</keyword>
<dbReference type="FunFam" id="2.60.40.10:FF:001508">
    <property type="entry name" value="Uncharacterized protein, isoform D"/>
    <property type="match status" value="1"/>
</dbReference>
<feature type="binding site" evidence="10">
    <location>
        <position position="6930"/>
    </location>
    <ligand>
        <name>ATP</name>
        <dbReference type="ChEBI" id="CHEBI:30616"/>
    </ligand>
</feature>
<dbReference type="FunFam" id="2.60.40.10:FF:001166">
    <property type="entry name" value="Uncharacterized protein, isoform D"/>
    <property type="match status" value="1"/>
</dbReference>
<feature type="domain" description="Ig-like" evidence="14">
    <location>
        <begin position="6681"/>
        <end position="6771"/>
    </location>
</feature>
<feature type="region of interest" description="Disordered" evidence="12">
    <location>
        <begin position="4983"/>
        <end position="5035"/>
    </location>
</feature>
<dbReference type="PROSITE" id="PS50853">
    <property type="entry name" value="FN3"/>
    <property type="match status" value="2"/>
</dbReference>
<dbReference type="FunFam" id="2.60.40.10:FF:000999">
    <property type="entry name" value="Uncharacterized protein, isoform D"/>
    <property type="match status" value="1"/>
</dbReference>
<dbReference type="InterPro" id="IPR013783">
    <property type="entry name" value="Ig-like_fold"/>
</dbReference>
<dbReference type="CDD" id="cd00063">
    <property type="entry name" value="FN3"/>
    <property type="match status" value="2"/>
</dbReference>
<feature type="region of interest" description="Disordered" evidence="12">
    <location>
        <begin position="6598"/>
        <end position="6622"/>
    </location>
</feature>
<evidence type="ECO:0000256" key="3">
    <source>
        <dbReference type="ARBA" id="ARBA00022737"/>
    </source>
</evidence>
<feature type="domain" description="Ig-like" evidence="14">
    <location>
        <begin position="365"/>
        <end position="456"/>
    </location>
</feature>
<dbReference type="GeneID" id="119641158"/>
<dbReference type="CDD" id="cd00096">
    <property type="entry name" value="Ig"/>
    <property type="match status" value="5"/>
</dbReference>
<dbReference type="InterPro" id="IPR013098">
    <property type="entry name" value="Ig_I-set"/>
</dbReference>
<feature type="domain" description="Ig-like" evidence="14">
    <location>
        <begin position="5702"/>
        <end position="5784"/>
    </location>
</feature>
<dbReference type="GO" id="GO:0007155">
    <property type="term" value="P:cell adhesion"/>
    <property type="evidence" value="ECO:0007669"/>
    <property type="project" value="UniProtKB-KW"/>
</dbReference>
<dbReference type="PROSITE" id="PS00107">
    <property type="entry name" value="PROTEIN_KINASE_ATP"/>
    <property type="match status" value="1"/>
</dbReference>
<feature type="domain" description="Ig-like" evidence="14">
    <location>
        <begin position="4360"/>
        <end position="4449"/>
    </location>
</feature>
<feature type="compositionally biased region" description="Acidic residues" evidence="12">
    <location>
        <begin position="3882"/>
        <end position="3901"/>
    </location>
</feature>
<feature type="region of interest" description="Disordered" evidence="12">
    <location>
        <begin position="7560"/>
        <end position="7605"/>
    </location>
</feature>
<dbReference type="PANTHER" id="PTHR47633:SF7">
    <property type="entry name" value="TITIN HOMOLOG"/>
    <property type="match status" value="1"/>
</dbReference>
<evidence type="ECO:0000256" key="1">
    <source>
        <dbReference type="ARBA" id="ARBA00006692"/>
    </source>
</evidence>
<keyword evidence="7" id="KW-1015">Disulfide bond</keyword>
<feature type="region of interest" description="Disordered" evidence="12">
    <location>
        <begin position="915"/>
        <end position="1002"/>
    </location>
</feature>
<evidence type="ECO:0000256" key="4">
    <source>
        <dbReference type="ARBA" id="ARBA00022741"/>
    </source>
</evidence>
<evidence type="ECO:0000259" key="15">
    <source>
        <dbReference type="PROSITE" id="PS50853"/>
    </source>
</evidence>
<keyword evidence="11" id="KW-0175">Coiled coil</keyword>
<feature type="compositionally biased region" description="Basic residues" evidence="12">
    <location>
        <begin position="4752"/>
        <end position="4761"/>
    </location>
</feature>
<dbReference type="FunFam" id="2.60.40.10:FF:001452">
    <property type="entry name" value="Uncharacterized protein, isoform F"/>
    <property type="match status" value="1"/>
</dbReference>
<dbReference type="Pfam" id="PF07679">
    <property type="entry name" value="I-set"/>
    <property type="match status" value="27"/>
</dbReference>
<dbReference type="Pfam" id="PF00069">
    <property type="entry name" value="Pkinase"/>
    <property type="match status" value="1"/>
</dbReference>
<keyword evidence="2" id="KW-0787">Thick filament</keyword>
<dbReference type="InterPro" id="IPR036116">
    <property type="entry name" value="FN3_sf"/>
</dbReference>
<dbReference type="PROSITE" id="PS00108">
    <property type="entry name" value="PROTEIN_KINASE_ST"/>
    <property type="match status" value="1"/>
</dbReference>
<dbReference type="FunFam" id="2.60.40.10:FF:000557">
    <property type="entry name" value="Myosin binding protein Ha"/>
    <property type="match status" value="2"/>
</dbReference>
<dbReference type="SUPFAM" id="SSF48726">
    <property type="entry name" value="Immunoglobulin"/>
    <property type="match status" value="30"/>
</dbReference>
<keyword evidence="9" id="KW-0393">Immunoglobulin domain</keyword>
<feature type="domain" description="Ig-like" evidence="14">
    <location>
        <begin position="4102"/>
        <end position="4193"/>
    </location>
</feature>
<evidence type="ECO:0000256" key="2">
    <source>
        <dbReference type="ARBA" id="ARBA00022433"/>
    </source>
</evidence>
<dbReference type="RefSeq" id="XP_037895598.1">
    <property type="nucleotide sequence ID" value="XM_038039670.1"/>
</dbReference>
<feature type="compositionally biased region" description="Low complexity" evidence="12">
    <location>
        <begin position="6605"/>
        <end position="6622"/>
    </location>
</feature>
<feature type="compositionally biased region" description="Basic and acidic residues" evidence="12">
    <location>
        <begin position="5025"/>
        <end position="5035"/>
    </location>
</feature>